<dbReference type="GeneID" id="59149178"/>
<evidence type="ECO:0000313" key="2">
    <source>
        <dbReference type="Proteomes" id="UP000594121"/>
    </source>
</evidence>
<dbReference type="InParanoid" id="A0A7L9FED6"/>
<accession>A0A7L9FED6</accession>
<proteinExistence type="predicted"/>
<evidence type="ECO:0000313" key="1">
    <source>
        <dbReference type="EMBL" id="QOJ78099.1"/>
    </source>
</evidence>
<name>A0A7L9FED6_9CREN</name>
<dbReference type="AlphaFoldDB" id="A0A7L9FED6"/>
<keyword evidence="2" id="KW-1185">Reference proteome</keyword>
<dbReference type="KEGG" id="thel:IG193_04740"/>
<gene>
    <name evidence="1" type="ORF">IG193_04740</name>
</gene>
<dbReference type="Proteomes" id="UP000594121">
    <property type="component" value="Chromosome"/>
</dbReference>
<protein>
    <submittedName>
        <fullName evidence="1">Uncharacterized protein</fullName>
    </submittedName>
</protein>
<dbReference type="RefSeq" id="WP_192818072.1">
    <property type="nucleotide sequence ID" value="NZ_CP062310.1"/>
</dbReference>
<reference evidence="1 2" key="1">
    <citation type="submission" date="2020-10" db="EMBL/GenBank/DDBJ databases">
        <title>Thermofilum lucidum 3507LT sp. nov. a novel member of Thermofilaceae family isolated from Chile hot spring, and proposal of description order Thermofilales.</title>
        <authorList>
            <person name="Zayulina K.S."/>
            <person name="Elcheninov A.G."/>
            <person name="Toshchakov S.V."/>
            <person name="Kublanov I.V."/>
        </authorList>
    </citation>
    <scope>NUCLEOTIDE SEQUENCE [LARGE SCALE GENOMIC DNA]</scope>
    <source>
        <strain evidence="1 2">3507LT</strain>
    </source>
</reference>
<organism evidence="1 2">
    <name type="scientific">Infirmifilum lucidum</name>
    <dbReference type="NCBI Taxonomy" id="2776706"/>
    <lineage>
        <taxon>Archaea</taxon>
        <taxon>Thermoproteota</taxon>
        <taxon>Thermoprotei</taxon>
        <taxon>Thermofilales</taxon>
        <taxon>Thermofilaceae</taxon>
        <taxon>Infirmifilum</taxon>
    </lineage>
</organism>
<dbReference type="EMBL" id="CP062310">
    <property type="protein sequence ID" value="QOJ78099.1"/>
    <property type="molecule type" value="Genomic_DNA"/>
</dbReference>
<sequence>MTKWTLRCESCGGEKVLDVGFNLYEFKRVYIYCPKCRANTFHIVVGHEEQSE</sequence>